<protein>
    <recommendedName>
        <fullName evidence="3">AlpA family phage regulatory protein</fullName>
    </recommendedName>
</protein>
<evidence type="ECO:0000313" key="2">
    <source>
        <dbReference type="Proteomes" id="UP000319148"/>
    </source>
</evidence>
<evidence type="ECO:0008006" key="3">
    <source>
        <dbReference type="Google" id="ProtNLM"/>
    </source>
</evidence>
<sequence length="75" mass="8911">MARDVSYITRDLHFGYLNVHEVASLLGMKAKTIQNRYKSWPDFPKPFVLRTGSKRGTLRWSEREIRKWAEKIRSS</sequence>
<keyword evidence="2" id="KW-1185">Reference proteome</keyword>
<dbReference type="Proteomes" id="UP000319148">
    <property type="component" value="Unassembled WGS sequence"/>
</dbReference>
<dbReference type="EMBL" id="VFIY01000014">
    <property type="protein sequence ID" value="TPD59514.1"/>
    <property type="molecule type" value="Genomic_DNA"/>
</dbReference>
<evidence type="ECO:0000313" key="1">
    <source>
        <dbReference type="EMBL" id="TPD59514.1"/>
    </source>
</evidence>
<organism evidence="1 2">
    <name type="scientific">Emcibacter nanhaiensis</name>
    <dbReference type="NCBI Taxonomy" id="1505037"/>
    <lineage>
        <taxon>Bacteria</taxon>
        <taxon>Pseudomonadati</taxon>
        <taxon>Pseudomonadota</taxon>
        <taxon>Alphaproteobacteria</taxon>
        <taxon>Emcibacterales</taxon>
        <taxon>Emcibacteraceae</taxon>
        <taxon>Emcibacter</taxon>
    </lineage>
</organism>
<reference evidence="2" key="1">
    <citation type="submission" date="2019-06" db="EMBL/GenBank/DDBJ databases">
        <title>The complete genome of Emcibacter congregatus ZYLT.</title>
        <authorList>
            <person name="Zhao Z."/>
        </authorList>
    </citation>
    <scope>NUCLEOTIDE SEQUENCE [LARGE SCALE GENOMIC DNA]</scope>
    <source>
        <strain evidence="2">MCCC 1A06723</strain>
    </source>
</reference>
<accession>A0A501PHU8</accession>
<comment type="caution">
    <text evidence="1">The sequence shown here is derived from an EMBL/GenBank/DDBJ whole genome shotgun (WGS) entry which is preliminary data.</text>
</comment>
<gene>
    <name evidence="1" type="ORF">FIV46_11145</name>
</gene>
<dbReference type="AlphaFoldDB" id="A0A501PHU8"/>
<name>A0A501PHU8_9PROT</name>
<proteinExistence type="predicted"/>
<dbReference type="OrthoDB" id="8452166at2"/>